<keyword evidence="2" id="KW-0288">FMN</keyword>
<reference evidence="5" key="1">
    <citation type="journal article" date="2015" name="Nature">
        <title>Complex archaea that bridge the gap between prokaryotes and eukaryotes.</title>
        <authorList>
            <person name="Spang A."/>
            <person name="Saw J.H."/>
            <person name="Jorgensen S.L."/>
            <person name="Zaremba-Niedzwiedzka K."/>
            <person name="Martijn J."/>
            <person name="Lind A.E."/>
            <person name="van Eijk R."/>
            <person name="Schleper C."/>
            <person name="Guy L."/>
            <person name="Ettema T.J."/>
        </authorList>
    </citation>
    <scope>NUCLEOTIDE SEQUENCE</scope>
</reference>
<dbReference type="EMBL" id="LAZR01008272">
    <property type="protein sequence ID" value="KKM79885.1"/>
    <property type="molecule type" value="Genomic_DNA"/>
</dbReference>
<comment type="caution">
    <text evidence="5">The sequence shown here is derived from an EMBL/GenBank/DDBJ whole genome shotgun (WGS) entry which is preliminary data.</text>
</comment>
<dbReference type="PANTHER" id="PTHR23026:SF90">
    <property type="entry name" value="IODOTYROSINE DEIODINASE 1"/>
    <property type="match status" value="1"/>
</dbReference>
<dbReference type="InterPro" id="IPR050627">
    <property type="entry name" value="Nitroreductase/BluB"/>
</dbReference>
<evidence type="ECO:0000256" key="3">
    <source>
        <dbReference type="ARBA" id="ARBA00023002"/>
    </source>
</evidence>
<evidence type="ECO:0000313" key="5">
    <source>
        <dbReference type="EMBL" id="KKM79885.1"/>
    </source>
</evidence>
<dbReference type="PANTHER" id="PTHR23026">
    <property type="entry name" value="NADPH NITROREDUCTASE"/>
    <property type="match status" value="1"/>
</dbReference>
<keyword evidence="3" id="KW-0560">Oxidoreductase</keyword>
<protein>
    <recommendedName>
        <fullName evidence="4">Nitroreductase domain-containing protein</fullName>
    </recommendedName>
</protein>
<dbReference type="GO" id="GO:0016491">
    <property type="term" value="F:oxidoreductase activity"/>
    <property type="evidence" value="ECO:0007669"/>
    <property type="project" value="UniProtKB-KW"/>
</dbReference>
<dbReference type="InterPro" id="IPR029479">
    <property type="entry name" value="Nitroreductase"/>
</dbReference>
<gene>
    <name evidence="5" type="ORF">LCGC14_1345410</name>
</gene>
<dbReference type="Pfam" id="PF00881">
    <property type="entry name" value="Nitroreductase"/>
    <property type="match status" value="1"/>
</dbReference>
<proteinExistence type="predicted"/>
<keyword evidence="1" id="KW-0285">Flavoprotein</keyword>
<dbReference type="InterPro" id="IPR000415">
    <property type="entry name" value="Nitroreductase-like"/>
</dbReference>
<feature type="domain" description="Nitroreductase" evidence="4">
    <location>
        <begin position="7"/>
        <end position="61"/>
    </location>
</feature>
<feature type="non-terminal residue" evidence="5">
    <location>
        <position position="1"/>
    </location>
</feature>
<accession>A0A0F9MTC7</accession>
<evidence type="ECO:0000256" key="2">
    <source>
        <dbReference type="ARBA" id="ARBA00022643"/>
    </source>
</evidence>
<dbReference type="Gene3D" id="3.40.109.10">
    <property type="entry name" value="NADH Oxidase"/>
    <property type="match status" value="1"/>
</dbReference>
<name>A0A0F9MTC7_9ZZZZ</name>
<evidence type="ECO:0000256" key="1">
    <source>
        <dbReference type="ARBA" id="ARBA00022630"/>
    </source>
</evidence>
<dbReference type="SUPFAM" id="SSF55469">
    <property type="entry name" value="FMN-dependent nitroreductase-like"/>
    <property type="match status" value="1"/>
</dbReference>
<evidence type="ECO:0000259" key="4">
    <source>
        <dbReference type="Pfam" id="PF00881"/>
    </source>
</evidence>
<dbReference type="AlphaFoldDB" id="A0A0F9MTC7"/>
<organism evidence="5">
    <name type="scientific">marine sediment metagenome</name>
    <dbReference type="NCBI Taxonomy" id="412755"/>
    <lineage>
        <taxon>unclassified sequences</taxon>
        <taxon>metagenomes</taxon>
        <taxon>ecological metagenomes</taxon>
    </lineage>
</organism>
<sequence length="85" mass="9852">PSSRWWVEDGSAAVENMLIATTALEYGSCWLEGYTLPHEEEFKKLLGVPKEKRLLTLVPIGVPAEEPTREKKKRSLQEVLHWERY</sequence>